<sequence>MPLSDLLVSQLTDPFRIGLIIALLYTALRNRAVTGQIGPLLAGIAFVAIIIPTVMQTSSTEPLMRLIVSGLASNAIILGVVWGLWTLLQRLRG</sequence>
<accession>A0A2W5SFD4</accession>
<name>A0A2W5SFD4_CERSP</name>
<protein>
    <submittedName>
        <fullName evidence="2">Uncharacterized protein</fullName>
    </submittedName>
</protein>
<feature type="transmembrane region" description="Helical" evidence="1">
    <location>
        <begin position="67"/>
        <end position="88"/>
    </location>
</feature>
<evidence type="ECO:0000313" key="2">
    <source>
        <dbReference type="EMBL" id="PZR00577.1"/>
    </source>
</evidence>
<dbReference type="Proteomes" id="UP000248975">
    <property type="component" value="Unassembled WGS sequence"/>
</dbReference>
<feature type="transmembrane region" description="Helical" evidence="1">
    <location>
        <begin position="37"/>
        <end position="55"/>
    </location>
</feature>
<keyword evidence="1" id="KW-0812">Transmembrane</keyword>
<keyword evidence="1" id="KW-0472">Membrane</keyword>
<dbReference type="AlphaFoldDB" id="A0A2W5SFD4"/>
<proteinExistence type="predicted"/>
<evidence type="ECO:0000313" key="3">
    <source>
        <dbReference type="Proteomes" id="UP000248975"/>
    </source>
</evidence>
<organism evidence="2 3">
    <name type="scientific">Cereibacter sphaeroides</name>
    <name type="common">Rhodobacter sphaeroides</name>
    <dbReference type="NCBI Taxonomy" id="1063"/>
    <lineage>
        <taxon>Bacteria</taxon>
        <taxon>Pseudomonadati</taxon>
        <taxon>Pseudomonadota</taxon>
        <taxon>Alphaproteobacteria</taxon>
        <taxon>Rhodobacterales</taxon>
        <taxon>Paracoccaceae</taxon>
        <taxon>Cereibacter</taxon>
    </lineage>
</organism>
<reference evidence="2 3" key="1">
    <citation type="submission" date="2017-08" db="EMBL/GenBank/DDBJ databases">
        <title>Infants hospitalized years apart are colonized by the same room-sourced microbial strains.</title>
        <authorList>
            <person name="Brooks B."/>
            <person name="Olm M.R."/>
            <person name="Firek B.A."/>
            <person name="Baker R."/>
            <person name="Thomas B.C."/>
            <person name="Morowitz M.J."/>
            <person name="Banfield J.F."/>
        </authorList>
    </citation>
    <scope>NUCLEOTIDE SEQUENCE [LARGE SCALE GENOMIC DNA]</scope>
    <source>
        <strain evidence="2">S2_003_000_R2_11</strain>
    </source>
</reference>
<comment type="caution">
    <text evidence="2">The sequence shown here is derived from an EMBL/GenBank/DDBJ whole genome shotgun (WGS) entry which is preliminary data.</text>
</comment>
<dbReference type="EMBL" id="QFQS01000001">
    <property type="protein sequence ID" value="PZR00577.1"/>
    <property type="molecule type" value="Genomic_DNA"/>
</dbReference>
<evidence type="ECO:0000256" key="1">
    <source>
        <dbReference type="SAM" id="Phobius"/>
    </source>
</evidence>
<gene>
    <name evidence="2" type="ORF">DI533_08510</name>
</gene>
<keyword evidence="1" id="KW-1133">Transmembrane helix</keyword>